<keyword evidence="5 15" id="KW-0444">Lipid biosynthesis</keyword>
<comment type="catalytic activity">
    <reaction evidence="13">
        <text>(3R)-hydroxyhexadecanoyl-CoA = (2E)-hexadecenoyl-CoA + H2O</text>
        <dbReference type="Rhea" id="RHEA:39159"/>
        <dbReference type="ChEBI" id="CHEBI:15377"/>
        <dbReference type="ChEBI" id="CHEBI:61526"/>
        <dbReference type="ChEBI" id="CHEBI:74278"/>
    </reaction>
    <physiologicalReaction direction="left-to-right" evidence="13">
        <dbReference type="Rhea" id="RHEA:39160"/>
    </physiologicalReaction>
</comment>
<feature type="transmembrane region" description="Helical" evidence="15">
    <location>
        <begin position="55"/>
        <end position="72"/>
    </location>
</feature>
<feature type="transmembrane region" description="Helical" evidence="15">
    <location>
        <begin position="12"/>
        <end position="35"/>
    </location>
</feature>
<reference evidence="16" key="1">
    <citation type="journal article" date="2021" name="Cell">
        <title>Tracing the genetic footprints of vertebrate landing in non-teleost ray-finned fishes.</title>
        <authorList>
            <person name="Bi X."/>
            <person name="Wang K."/>
            <person name="Yang L."/>
            <person name="Pan H."/>
            <person name="Jiang H."/>
            <person name="Wei Q."/>
            <person name="Fang M."/>
            <person name="Yu H."/>
            <person name="Zhu C."/>
            <person name="Cai Y."/>
            <person name="He Y."/>
            <person name="Gan X."/>
            <person name="Zeng H."/>
            <person name="Yu D."/>
            <person name="Zhu Y."/>
            <person name="Jiang H."/>
            <person name="Qiu Q."/>
            <person name="Yang H."/>
            <person name="Zhang Y.E."/>
            <person name="Wang W."/>
            <person name="Zhu M."/>
            <person name="He S."/>
            <person name="Zhang G."/>
        </authorList>
    </citation>
    <scope>NUCLEOTIDE SEQUENCE</scope>
    <source>
        <strain evidence="16">Pddl_001</strain>
    </source>
</reference>
<evidence type="ECO:0000256" key="8">
    <source>
        <dbReference type="ARBA" id="ARBA00022989"/>
    </source>
</evidence>
<keyword evidence="17" id="KW-1185">Reference proteome</keyword>
<evidence type="ECO:0000256" key="11">
    <source>
        <dbReference type="ARBA" id="ARBA00023160"/>
    </source>
</evidence>
<evidence type="ECO:0000256" key="14">
    <source>
        <dbReference type="ARBA" id="ARBA00023727"/>
    </source>
</evidence>
<gene>
    <name evidence="16" type="primary">Hacd1_0</name>
    <name evidence="16" type="ORF">GTO93_0005216</name>
</gene>
<keyword evidence="8 15" id="KW-1133">Transmembrane helix</keyword>
<dbReference type="PANTHER" id="PTHR11035">
    <property type="entry name" value="VERY-LONG-CHAIN (3R)-3-HYDROXYACYL-COA DEHYDRATASE"/>
    <property type="match status" value="1"/>
</dbReference>
<evidence type="ECO:0000256" key="5">
    <source>
        <dbReference type="ARBA" id="ARBA00022516"/>
    </source>
</evidence>
<dbReference type="InterPro" id="IPR007482">
    <property type="entry name" value="Tyr_Pase-like_PTPLA"/>
</dbReference>
<comment type="subcellular location">
    <subcellularLocation>
        <location evidence="15">Endoplasmic reticulum membrane</location>
        <topology evidence="15">Multi-pass membrane protein</topology>
    </subcellularLocation>
    <subcellularLocation>
        <location evidence="1">Membrane</location>
        <topology evidence="1">Multi-pass membrane protein</topology>
    </subcellularLocation>
</comment>
<keyword evidence="10 15" id="KW-0472">Membrane</keyword>
<dbReference type="PANTHER" id="PTHR11035:SF22">
    <property type="entry name" value="VERY-LONG-CHAIN (3R)-3-HYDROXYACYL-COA DEHYDRATASE 1"/>
    <property type="match status" value="1"/>
</dbReference>
<comment type="caution">
    <text evidence="16">The sequence shown here is derived from an EMBL/GenBank/DDBJ whole genome shotgun (WGS) entry which is preliminary data.</text>
</comment>
<keyword evidence="12 15" id="KW-0456">Lyase</keyword>
<comment type="function">
    <text evidence="15">Catalyzes the third of the four reactions of the long-chain fatty acids elongation cycle. This endoplasmic reticulum-bound enzymatic process, allows the addition of two carbons to the chain of long- and very long-chain fatty acids/VLCFAs per cycle. This enzyme catalyzes the dehydration of the 3-hydroxyacyl-CoA intermediate into trans-2,3-enoyl-CoA, within each cycle of fatty acid elongation. Thereby, it participates to the production of VLCFAs of different chain lengths that are involved in multiple biological processes as precursors of membrane lipids and lipid mediators.</text>
</comment>
<comment type="caution">
    <text evidence="15">Lacks conserved residue(s) required for the propagation of feature annotation.</text>
</comment>
<keyword evidence="6 15" id="KW-0812">Transmembrane</keyword>
<keyword evidence="15" id="KW-0256">Endoplasmic reticulum</keyword>
<comment type="pathway">
    <text evidence="2 15">Lipid metabolism; fatty acid biosynthesis.</text>
</comment>
<keyword evidence="7 15" id="KW-0276">Fatty acid metabolism</keyword>
<dbReference type="EC" id="4.2.1.134" evidence="4 15"/>
<evidence type="ECO:0000256" key="6">
    <source>
        <dbReference type="ARBA" id="ARBA00022692"/>
    </source>
</evidence>
<evidence type="ECO:0000256" key="13">
    <source>
        <dbReference type="ARBA" id="ARBA00023688"/>
    </source>
</evidence>
<dbReference type="EMBL" id="JAAWVQ010146818">
    <property type="protein sequence ID" value="MBN3285394.1"/>
    <property type="molecule type" value="Genomic_DNA"/>
</dbReference>
<proteinExistence type="inferred from homology"/>
<evidence type="ECO:0000313" key="17">
    <source>
        <dbReference type="Proteomes" id="UP001166093"/>
    </source>
</evidence>
<keyword evidence="9 15" id="KW-0443">Lipid metabolism</keyword>
<feature type="non-terminal residue" evidence="16">
    <location>
        <position position="73"/>
    </location>
</feature>
<evidence type="ECO:0000256" key="12">
    <source>
        <dbReference type="ARBA" id="ARBA00023239"/>
    </source>
</evidence>
<sequence>MFTPDAMRLQARYNLFIVLYPVGVAGELLTIYAALPYVRKSGMFSVRLPNKYNVSFDYYICLIIVMLSYIPCE</sequence>
<evidence type="ECO:0000256" key="10">
    <source>
        <dbReference type="ARBA" id="ARBA00023136"/>
    </source>
</evidence>
<name>A0ABS2YGX0_POLSP</name>
<evidence type="ECO:0000256" key="1">
    <source>
        <dbReference type="ARBA" id="ARBA00004141"/>
    </source>
</evidence>
<keyword evidence="11 15" id="KW-0275">Fatty acid biosynthesis</keyword>
<accession>A0ABS2YGX0</accession>
<comment type="catalytic activity">
    <reaction evidence="14">
        <text>a very-long-chain (3R)-3-hydroxyacyl-CoA = a very-long-chain (2E)-enoyl-CoA + H2O</text>
        <dbReference type="Rhea" id="RHEA:45812"/>
        <dbReference type="ChEBI" id="CHEBI:15377"/>
        <dbReference type="ChEBI" id="CHEBI:83728"/>
        <dbReference type="ChEBI" id="CHEBI:85440"/>
        <dbReference type="EC" id="4.2.1.134"/>
    </reaction>
    <physiologicalReaction direction="left-to-right" evidence="14">
        <dbReference type="Rhea" id="RHEA:45813"/>
    </physiologicalReaction>
</comment>
<evidence type="ECO:0000256" key="15">
    <source>
        <dbReference type="RuleBase" id="RU363109"/>
    </source>
</evidence>
<comment type="similarity">
    <text evidence="3 15">Belongs to the very long-chain fatty acids dehydratase HACD family.</text>
</comment>
<feature type="non-terminal residue" evidence="16">
    <location>
        <position position="1"/>
    </location>
</feature>
<protein>
    <recommendedName>
        <fullName evidence="4 15">Very-long-chain (3R)-3-hydroxyacyl-CoA dehydratase</fullName>
        <ecNumber evidence="4 15">4.2.1.134</ecNumber>
    </recommendedName>
</protein>
<evidence type="ECO:0000256" key="2">
    <source>
        <dbReference type="ARBA" id="ARBA00005194"/>
    </source>
</evidence>
<evidence type="ECO:0000256" key="7">
    <source>
        <dbReference type="ARBA" id="ARBA00022832"/>
    </source>
</evidence>
<evidence type="ECO:0000256" key="3">
    <source>
        <dbReference type="ARBA" id="ARBA00007811"/>
    </source>
</evidence>
<evidence type="ECO:0000256" key="4">
    <source>
        <dbReference type="ARBA" id="ARBA00013122"/>
    </source>
</evidence>
<dbReference type="Pfam" id="PF04387">
    <property type="entry name" value="PTPLA"/>
    <property type="match status" value="1"/>
</dbReference>
<dbReference type="Proteomes" id="UP001166093">
    <property type="component" value="Unassembled WGS sequence"/>
</dbReference>
<organism evidence="16 17">
    <name type="scientific">Polyodon spathula</name>
    <name type="common">North American paddlefish</name>
    <name type="synonym">Squalus spathula</name>
    <dbReference type="NCBI Taxonomy" id="7913"/>
    <lineage>
        <taxon>Eukaryota</taxon>
        <taxon>Metazoa</taxon>
        <taxon>Chordata</taxon>
        <taxon>Craniata</taxon>
        <taxon>Vertebrata</taxon>
        <taxon>Euteleostomi</taxon>
        <taxon>Actinopterygii</taxon>
        <taxon>Chondrostei</taxon>
        <taxon>Acipenseriformes</taxon>
        <taxon>Polyodontidae</taxon>
        <taxon>Polyodon</taxon>
    </lineage>
</organism>
<evidence type="ECO:0000313" key="16">
    <source>
        <dbReference type="EMBL" id="MBN3285394.1"/>
    </source>
</evidence>
<evidence type="ECO:0000256" key="9">
    <source>
        <dbReference type="ARBA" id="ARBA00023098"/>
    </source>
</evidence>